<dbReference type="AlphaFoldDB" id="B0DIA1"/>
<reference evidence="2 3" key="1">
    <citation type="journal article" date="2008" name="Nature">
        <title>The genome of Laccaria bicolor provides insights into mycorrhizal symbiosis.</title>
        <authorList>
            <person name="Martin F."/>
            <person name="Aerts A."/>
            <person name="Ahren D."/>
            <person name="Brun A."/>
            <person name="Danchin E.G.J."/>
            <person name="Duchaussoy F."/>
            <person name="Gibon J."/>
            <person name="Kohler A."/>
            <person name="Lindquist E."/>
            <person name="Pereda V."/>
            <person name="Salamov A."/>
            <person name="Shapiro H.J."/>
            <person name="Wuyts J."/>
            <person name="Blaudez D."/>
            <person name="Buee M."/>
            <person name="Brokstein P."/>
            <person name="Canbaeck B."/>
            <person name="Cohen D."/>
            <person name="Courty P.E."/>
            <person name="Coutinho P.M."/>
            <person name="Delaruelle C."/>
            <person name="Detter J.C."/>
            <person name="Deveau A."/>
            <person name="DiFazio S."/>
            <person name="Duplessis S."/>
            <person name="Fraissinet-Tachet L."/>
            <person name="Lucic E."/>
            <person name="Frey-Klett P."/>
            <person name="Fourrey C."/>
            <person name="Feussner I."/>
            <person name="Gay G."/>
            <person name="Grimwood J."/>
            <person name="Hoegger P.J."/>
            <person name="Jain P."/>
            <person name="Kilaru S."/>
            <person name="Labbe J."/>
            <person name="Lin Y.C."/>
            <person name="Legue V."/>
            <person name="Le Tacon F."/>
            <person name="Marmeisse R."/>
            <person name="Melayah D."/>
            <person name="Montanini B."/>
            <person name="Muratet M."/>
            <person name="Nehls U."/>
            <person name="Niculita-Hirzel H."/>
            <person name="Oudot-Le Secq M.P."/>
            <person name="Peter M."/>
            <person name="Quesneville H."/>
            <person name="Rajashekar B."/>
            <person name="Reich M."/>
            <person name="Rouhier N."/>
            <person name="Schmutz J."/>
            <person name="Yin T."/>
            <person name="Chalot M."/>
            <person name="Henrissat B."/>
            <person name="Kuees U."/>
            <person name="Lucas S."/>
            <person name="Van de Peer Y."/>
            <person name="Podila G.K."/>
            <person name="Polle A."/>
            <person name="Pukkila P.J."/>
            <person name="Richardson P.M."/>
            <person name="Rouze P."/>
            <person name="Sanders I.R."/>
            <person name="Stajich J.E."/>
            <person name="Tunlid A."/>
            <person name="Tuskan G."/>
            <person name="Grigoriev I.V."/>
        </authorList>
    </citation>
    <scope>NUCLEOTIDE SEQUENCE [LARGE SCALE GENOMIC DNA]</scope>
    <source>
        <strain evidence="3">S238N-H82 / ATCC MYA-4686</strain>
    </source>
</reference>
<dbReference type="HOGENOM" id="CLU_2004318_0_0_1"/>
<gene>
    <name evidence="2" type="ORF">LACBIDRAFT_302777</name>
</gene>
<feature type="transmembrane region" description="Helical" evidence="1">
    <location>
        <begin position="31"/>
        <end position="57"/>
    </location>
</feature>
<keyword evidence="1" id="KW-1133">Transmembrane helix</keyword>
<evidence type="ECO:0000313" key="3">
    <source>
        <dbReference type="Proteomes" id="UP000001194"/>
    </source>
</evidence>
<dbReference type="EMBL" id="DS547112">
    <property type="protein sequence ID" value="EDR05647.1"/>
    <property type="molecule type" value="Genomic_DNA"/>
</dbReference>
<organism evidence="3">
    <name type="scientific">Laccaria bicolor (strain S238N-H82 / ATCC MYA-4686)</name>
    <name type="common">Bicoloured deceiver</name>
    <name type="synonym">Laccaria laccata var. bicolor</name>
    <dbReference type="NCBI Taxonomy" id="486041"/>
    <lineage>
        <taxon>Eukaryota</taxon>
        <taxon>Fungi</taxon>
        <taxon>Dikarya</taxon>
        <taxon>Basidiomycota</taxon>
        <taxon>Agaricomycotina</taxon>
        <taxon>Agaricomycetes</taxon>
        <taxon>Agaricomycetidae</taxon>
        <taxon>Agaricales</taxon>
        <taxon>Agaricineae</taxon>
        <taxon>Hydnangiaceae</taxon>
        <taxon>Laccaria</taxon>
    </lineage>
</organism>
<dbReference type="InParanoid" id="B0DIA1"/>
<keyword evidence="3" id="KW-1185">Reference proteome</keyword>
<sequence>MILLSLFCLNKTLYRATVSCFTSLHLGFVSLSLSFFPFLITIPFHSQLSFLLLFFLVDTKISSIPSQPNDDPTIISLSLPHLIECCYNMYSVPPSIFLLPSSSETKTKICSHLLVDVWSLLFRR</sequence>
<dbReference type="RefSeq" id="XP_001883751.1">
    <property type="nucleotide sequence ID" value="XM_001883716.1"/>
</dbReference>
<protein>
    <submittedName>
        <fullName evidence="2">Predicted protein</fullName>
    </submittedName>
</protein>
<evidence type="ECO:0000313" key="2">
    <source>
        <dbReference type="EMBL" id="EDR05647.1"/>
    </source>
</evidence>
<accession>B0DIA1</accession>
<keyword evidence="1" id="KW-0472">Membrane</keyword>
<keyword evidence="1" id="KW-0812">Transmembrane</keyword>
<dbReference type="GeneID" id="6079432"/>
<proteinExistence type="predicted"/>
<dbReference type="KEGG" id="lbc:LACBIDRAFT_302777"/>
<evidence type="ECO:0000256" key="1">
    <source>
        <dbReference type="SAM" id="Phobius"/>
    </source>
</evidence>
<name>B0DIA1_LACBS</name>
<dbReference type="Proteomes" id="UP000001194">
    <property type="component" value="Unassembled WGS sequence"/>
</dbReference>